<dbReference type="EC" id="6.3.2.-" evidence="5"/>
<organism evidence="5 6">
    <name type="scientific">Staphylococcus saprophyticus</name>
    <dbReference type="NCBI Taxonomy" id="29385"/>
    <lineage>
        <taxon>Bacteria</taxon>
        <taxon>Bacillati</taxon>
        <taxon>Bacillota</taxon>
        <taxon>Bacilli</taxon>
        <taxon>Bacillales</taxon>
        <taxon>Staphylococcaceae</taxon>
        <taxon>Staphylococcus</taxon>
    </lineage>
</organism>
<feature type="domain" description="Aerobactin siderophore biosynthesis IucA/IucC N-terminal" evidence="3">
    <location>
        <begin position="159"/>
        <end position="384"/>
    </location>
</feature>
<dbReference type="GO" id="GO:0016881">
    <property type="term" value="F:acid-amino acid ligase activity"/>
    <property type="evidence" value="ECO:0007669"/>
    <property type="project" value="UniProtKB-ARBA"/>
</dbReference>
<dbReference type="AlphaFoldDB" id="A0A380HL75"/>
<evidence type="ECO:0000256" key="1">
    <source>
        <dbReference type="ARBA" id="ARBA00004924"/>
    </source>
</evidence>
<dbReference type="EMBL" id="UHED01000001">
    <property type="protein sequence ID" value="SUM82372.1"/>
    <property type="molecule type" value="Genomic_DNA"/>
</dbReference>
<evidence type="ECO:0000259" key="3">
    <source>
        <dbReference type="Pfam" id="PF04183"/>
    </source>
</evidence>
<comment type="pathway">
    <text evidence="1">Siderophore biosynthesis.</text>
</comment>
<name>A0A380HL75_STASA</name>
<dbReference type="GO" id="GO:0019290">
    <property type="term" value="P:siderophore biosynthetic process"/>
    <property type="evidence" value="ECO:0007669"/>
    <property type="project" value="InterPro"/>
</dbReference>
<dbReference type="InterPro" id="IPR037455">
    <property type="entry name" value="LucA/IucC-like"/>
</dbReference>
<dbReference type="Pfam" id="PF04183">
    <property type="entry name" value="IucA_IucC"/>
    <property type="match status" value="1"/>
</dbReference>
<accession>A0A380HL75</accession>
<dbReference type="PANTHER" id="PTHR34384">
    <property type="entry name" value="L-2,3-DIAMINOPROPANOATE--CITRATE LIGASE"/>
    <property type="match status" value="1"/>
</dbReference>
<feature type="domain" description="Aerobactin siderophore biosynthesis IucA/IucC-like C-terminal" evidence="4">
    <location>
        <begin position="414"/>
        <end position="569"/>
    </location>
</feature>
<dbReference type="Pfam" id="PF06276">
    <property type="entry name" value="FhuF"/>
    <property type="match status" value="1"/>
</dbReference>
<gene>
    <name evidence="5" type="primary">iucC_2</name>
    <name evidence="5" type="ORF">NCTC7688_00870</name>
</gene>
<dbReference type="InterPro" id="IPR022770">
    <property type="entry name" value="IucA/IucC-like_C"/>
</dbReference>
<dbReference type="InterPro" id="IPR007310">
    <property type="entry name" value="Aerobactin_biosyn_IucA/IucC_N"/>
</dbReference>
<evidence type="ECO:0000313" key="6">
    <source>
        <dbReference type="Proteomes" id="UP000254707"/>
    </source>
</evidence>
<dbReference type="RefSeq" id="WP_041080819.1">
    <property type="nucleotide sequence ID" value="NZ_CAXOKG010000002.1"/>
</dbReference>
<comment type="similarity">
    <text evidence="2">Belongs to the IucA/IucC family.</text>
</comment>
<proteinExistence type="inferred from homology"/>
<keyword evidence="5" id="KW-0436">Ligase</keyword>
<reference evidence="5 6" key="1">
    <citation type="submission" date="2018-06" db="EMBL/GenBank/DDBJ databases">
        <authorList>
            <consortium name="Pathogen Informatics"/>
            <person name="Doyle S."/>
        </authorList>
    </citation>
    <scope>NUCLEOTIDE SEQUENCE [LARGE SCALE GENOMIC DNA]</scope>
    <source>
        <strain evidence="5 6">NCTC7688</strain>
    </source>
</reference>
<protein>
    <submittedName>
        <fullName evidence="5">Siderophore biosynthesis protein</fullName>
        <ecNumber evidence="5">6.3.2.-</ecNumber>
    </submittedName>
</protein>
<dbReference type="Gene3D" id="1.10.510.40">
    <property type="match status" value="1"/>
</dbReference>
<sequence length="585" mass="67741">MMHQTWQLADRNVQYRIFNAIIKEQIFPENMFFNEYEHFVELQIHGQVLKLQKSRKSAMERYEFYGAISYIKGKVETEIASLEQLLTVLDTHFDIPISQRLTEELLSSREGFALTYEHFNHRQSLIHATLKFSKMPETINFFSWLQHMADTEQINDLSYSESLVIEGHPTHPLSKTKLPLSEAEIKQYAPEFEKIIGLPIMLIHKQHCVITSMENDTDFILDEIVPEYRYKLKAFLDVHDLELNDYSLMFVHPWQYEKVIPHQFAEWIESKYLLPTPFEVEAKATLSFRTMQLIGKPYHIKLPVDVQATSAVRTVSSVTTVDGPKLSYELQDMLDIYPQLHVSMEPFGIHAKTEPDIARHLACIVRHQPYLADNGTTIVTASLVNRNPVDNQITVDSYLNWINDEITEGTIKKFLSVYTKTLIDPLVAYIQDYGIALEAHMQNTIVNLGPNYQMQFIIRDLGGSRIDLSTLQQKLPNITLTNKSLIAENIESVIAKFQHAVIQNQIAELIHHFSQYDGVEETQLFEIVSEIVEQAIDPHKPHAQKLRNVLFGPTITVKALLRMRMESKVKQYVTIDLRNPIYKEV</sequence>
<evidence type="ECO:0000313" key="5">
    <source>
        <dbReference type="EMBL" id="SUM82372.1"/>
    </source>
</evidence>
<dbReference type="Proteomes" id="UP000254707">
    <property type="component" value="Unassembled WGS sequence"/>
</dbReference>
<evidence type="ECO:0000256" key="2">
    <source>
        <dbReference type="ARBA" id="ARBA00007832"/>
    </source>
</evidence>
<dbReference type="PANTHER" id="PTHR34384:SF6">
    <property type="entry name" value="STAPHYLOFERRIN B SYNTHASE"/>
    <property type="match status" value="1"/>
</dbReference>
<evidence type="ECO:0000259" key="4">
    <source>
        <dbReference type="Pfam" id="PF06276"/>
    </source>
</evidence>